<dbReference type="InterPro" id="IPR028971">
    <property type="entry name" value="NAD-GDH_cat"/>
</dbReference>
<dbReference type="InterPro" id="IPR007780">
    <property type="entry name" value="NAD_Glu_DH_bac"/>
</dbReference>
<evidence type="ECO:0000259" key="5">
    <source>
        <dbReference type="Pfam" id="PF21075"/>
    </source>
</evidence>
<dbReference type="PANTHER" id="PTHR43403:SF1">
    <property type="entry name" value="NAD-SPECIFIC GLUTAMATE DEHYDROGENASE"/>
    <property type="match status" value="1"/>
</dbReference>
<feature type="region of interest" description="Disordered" evidence="2">
    <location>
        <begin position="1"/>
        <end position="20"/>
    </location>
</feature>
<dbReference type="PANTHER" id="PTHR43403">
    <property type="entry name" value="NAD-SPECIFIC GLUTAMATE DEHYDROGENASE"/>
    <property type="match status" value="1"/>
</dbReference>
<dbReference type="InterPro" id="IPR024727">
    <property type="entry name" value="NAD_Glu_DH_N_ACT1"/>
</dbReference>
<dbReference type="Gene3D" id="3.40.50.720">
    <property type="entry name" value="NAD(P)-binding Rossmann-like Domain"/>
    <property type="match status" value="1"/>
</dbReference>
<evidence type="ECO:0000256" key="1">
    <source>
        <dbReference type="ARBA" id="ARBA00023002"/>
    </source>
</evidence>
<dbReference type="Pfam" id="PF21073">
    <property type="entry name" value="GDH_HM1"/>
    <property type="match status" value="1"/>
</dbReference>
<evidence type="ECO:0000259" key="4">
    <source>
        <dbReference type="Pfam" id="PF21074"/>
    </source>
</evidence>
<dbReference type="PIRSF" id="PIRSF036761">
    <property type="entry name" value="GDH_Mll4104"/>
    <property type="match status" value="1"/>
</dbReference>
<feature type="domain" description="NAD-glutamate dehydrogenase ACT3" evidence="7">
    <location>
        <begin position="555"/>
        <end position="621"/>
    </location>
</feature>
<dbReference type="Pfam" id="PF05088">
    <property type="entry name" value="Bac_GDH_CD"/>
    <property type="match status" value="1"/>
</dbReference>
<gene>
    <name evidence="8" type="ORF">GCM10011352_12380</name>
</gene>
<dbReference type="Proteomes" id="UP000629025">
    <property type="component" value="Unassembled WGS sequence"/>
</dbReference>
<evidence type="ECO:0000313" key="9">
    <source>
        <dbReference type="Proteomes" id="UP000629025"/>
    </source>
</evidence>
<evidence type="ECO:0000259" key="3">
    <source>
        <dbReference type="Pfam" id="PF05088"/>
    </source>
</evidence>
<organism evidence="8 9">
    <name type="scientific">Marinobacterium zhoushanense</name>
    <dbReference type="NCBI Taxonomy" id="1679163"/>
    <lineage>
        <taxon>Bacteria</taxon>
        <taxon>Pseudomonadati</taxon>
        <taxon>Pseudomonadota</taxon>
        <taxon>Gammaproteobacteria</taxon>
        <taxon>Oceanospirillales</taxon>
        <taxon>Oceanospirillaceae</taxon>
        <taxon>Marinobacterium</taxon>
    </lineage>
</organism>
<reference evidence="9" key="1">
    <citation type="journal article" date="2019" name="Int. J. Syst. Evol. Microbiol.">
        <title>The Global Catalogue of Microorganisms (GCM) 10K type strain sequencing project: providing services to taxonomists for standard genome sequencing and annotation.</title>
        <authorList>
            <consortium name="The Broad Institute Genomics Platform"/>
            <consortium name="The Broad Institute Genome Sequencing Center for Infectious Disease"/>
            <person name="Wu L."/>
            <person name="Ma J."/>
        </authorList>
    </citation>
    <scope>NUCLEOTIDE SEQUENCE [LARGE SCALE GENOMIC DNA]</scope>
    <source>
        <strain evidence="9">CGMCC 1.15341</strain>
    </source>
</reference>
<evidence type="ECO:0000256" key="2">
    <source>
        <dbReference type="SAM" id="MobiDB-lite"/>
    </source>
</evidence>
<evidence type="ECO:0000313" key="8">
    <source>
        <dbReference type="EMBL" id="GGB87949.1"/>
    </source>
</evidence>
<dbReference type="InterPro" id="IPR049056">
    <property type="entry name" value="NAD_Glu_DH_HM3"/>
</dbReference>
<dbReference type="InterPro" id="IPR049062">
    <property type="entry name" value="NAD_Glu_DH_ACT2"/>
</dbReference>
<dbReference type="InterPro" id="IPR048381">
    <property type="entry name" value="GDH_C"/>
</dbReference>
<accession>A0ABQ1K583</accession>
<keyword evidence="9" id="KW-1185">Reference proteome</keyword>
<feature type="domain" description="NAD-glutamate dehydrogenase catalytic" evidence="3">
    <location>
        <begin position="724"/>
        <end position="1214"/>
    </location>
</feature>
<proteinExistence type="predicted"/>
<protein>
    <submittedName>
        <fullName evidence="8">NAD-glutamate dehydrogenase</fullName>
    </submittedName>
</protein>
<name>A0ABQ1K583_9GAMM</name>
<dbReference type="InterPro" id="IPR036291">
    <property type="entry name" value="NAD(P)-bd_dom_sf"/>
</dbReference>
<dbReference type="Pfam" id="PF21078">
    <property type="entry name" value="GDH_HM3"/>
    <property type="match status" value="1"/>
</dbReference>
<dbReference type="InterPro" id="IPR046346">
    <property type="entry name" value="Aminoacid_DH-like_N_sf"/>
</dbReference>
<comment type="caution">
    <text evidence="8">The sequence shown here is derived from an EMBL/GenBank/DDBJ whole genome shotgun (WGS) entry which is preliminary data.</text>
</comment>
<dbReference type="Pfam" id="PF21074">
    <property type="entry name" value="GDH_C"/>
    <property type="match status" value="1"/>
</dbReference>
<dbReference type="RefSeq" id="WP_188746359.1">
    <property type="nucleotide sequence ID" value="NZ_BMIJ01000002.1"/>
</dbReference>
<dbReference type="SUPFAM" id="SSF53223">
    <property type="entry name" value="Aminoacid dehydrogenase-like, N-terminal domain"/>
    <property type="match status" value="1"/>
</dbReference>
<dbReference type="Pfam" id="PF21077">
    <property type="entry name" value="GDH_ACT3"/>
    <property type="match status" value="1"/>
</dbReference>
<dbReference type="Pfam" id="PF21079">
    <property type="entry name" value="GDH_HM2"/>
    <property type="match status" value="1"/>
</dbReference>
<dbReference type="InterPro" id="IPR049064">
    <property type="entry name" value="NAD_Glu_DH_ACT3"/>
</dbReference>
<keyword evidence="1" id="KW-0560">Oxidoreductase</keyword>
<dbReference type="InterPro" id="IPR049058">
    <property type="entry name" value="NAD_Glu_DH_HM2"/>
</dbReference>
<evidence type="ECO:0000259" key="6">
    <source>
        <dbReference type="Pfam" id="PF21076"/>
    </source>
</evidence>
<dbReference type="SUPFAM" id="SSF51735">
    <property type="entry name" value="NAD(P)-binding Rossmann-fold domains"/>
    <property type="match status" value="1"/>
</dbReference>
<sequence>MTTSPTAQKKPKATGSTPGIDAMIDAQHAPEQARQWHRLFKEIYRHQLVQRPLPPEDQYGALRSAWQLFEQHRAEQIELRVYNPQRGSDGWQCEHSVIELVMDDQPFIVASCLTELARQGIRVHHQAYPMMDVRRDAEGRLLDLYPDDTTGTIRETLVRFEIDRQPDTEALDTLRQSLLHVLNDVHATVCDWKPMMLRLEEAATECEQAGDADAEIVTFLRWLADDNFLFIGYRYYEIATDSRGDLQLHYRDGSGLGCFRDPITESQRLIQLDATQSALLRSPERLVLTRSTTRSTVQQGRYLDYIGVKHKDTEGRLIGESRFFGLYSSKAYDAPLTHIPLIRTNIRRLLESSELPSNSHAYKALRHLLFTYPRDEMLQTRYEELKEIIYGMLDCVERRSLGLFLRTDAHGRYIRALMLIPRDQYHTQLRQKTEQILMQALNGHSAEFSVRLTEDPLALIEFCIYSHNALQVQYNREALQQQIIDAAESWHDRLHQQLLEQLSEVQANALFARYAQRLPLAYRDATPPATAVEDLAQLASLGVDNSLTTRLAPLAAGHLSLRVLGCGGDMTLSDVLPILEHLGVSVLSATPYQLSPEKGQLPGWIIDFQLACDPQLDLEPQAVREQFQQSFIRTYNGELEDDRFHQLVLRAGLSYRDITLLRAVSKYLQQLGVPFSQHYIEQALSRNPQLTRQLCELFAIRFAPDFDGDRQASEERLSQAMLIALDAVENLDEDRILRHYLSVIQAMLRTNCYQRIDGREKGYLSFKLNTRALSFAPEPRPAFEIFVYAPWVEGVHLRAGPVARGGLRWSDRREDFRTEVLGLVKAQMVKNAVIVPVGAKGGFVAKQLPEGGDRQAIQNEVIHCYETFIRGLLDITDNRIGDEIVTPDLVVRHDAPDPYLVVAADKGTATFSDIANRISGEYGFWLGDAFASGGSNGYDHKKMGITARGAWESVKRLFREQNVDCQNQDFTAIGIGDMAGDVFGNGMLLSKHIRLVAAFNHQHIFIDPNPDAASSWQERKRLFDLPRSSWEDYDLSLISHGGGLYKRSAKRIELSPEARAALGTEQTRFTPNELIRVILQAPVDLLWNGGIGTYVKASGETHDQVGDRSNDALRVDASELRVKLIGEGGNLGLTQRARIEYARAGGRINTDAIDNSGGVDSSDHEVNLKILLNQPLADGSLDQAARNSLLESMTDDVARLVLRHNYGQSQILSLDERQSPSRINDHRRLIQLLEKEGRLNRELEQLPGDDALDLLSREGQGLSRPEIAVLLAHSKLWLCDRLIAEGLAEDESLAKQLPEYFPEAIRQRYTDALAHHPLRAELLATHLTNRLCNRMGETFVSYLQSETNCRAIDAVHAFETSNRIFDIDNLWTQLEALEYRIPDDLFRDQLSTIQDLLERTALWLARQPRHELSDQEQVDAFATEISRLIEHLPELLDTEELEQQQLLRDRLAAAGTPAALAARLATLGYQYPLLAVARLSRNRGESSPVTAALHFALEQRLQLKALRHRIAALPERDLWQRKARAALAREVDDYQLQLCHWILDTTAADAEPGQRLDQWQQGVAQQLNNLEQILSEVRVNESPDLAMLSVAVRKLGSLQPL</sequence>
<dbReference type="Pfam" id="PF21076">
    <property type="entry name" value="GDH_ACT2"/>
    <property type="match status" value="1"/>
</dbReference>
<evidence type="ECO:0000259" key="7">
    <source>
        <dbReference type="Pfam" id="PF21077"/>
    </source>
</evidence>
<dbReference type="InterPro" id="IPR049059">
    <property type="entry name" value="NAD_Glu_DH_HM1"/>
</dbReference>
<feature type="domain" description="NAD-specific glutamate dehydrogenase C-terminal" evidence="4">
    <location>
        <begin position="1259"/>
        <end position="1595"/>
    </location>
</feature>
<dbReference type="EMBL" id="BMIJ01000002">
    <property type="protein sequence ID" value="GGB87949.1"/>
    <property type="molecule type" value="Genomic_DNA"/>
</dbReference>
<feature type="domain" description="NAD-glutamate dehydrogenase N-terminal ACT1" evidence="5">
    <location>
        <begin position="39"/>
        <end position="178"/>
    </location>
</feature>
<dbReference type="Pfam" id="PF21075">
    <property type="entry name" value="GDH_ACT1"/>
    <property type="match status" value="1"/>
</dbReference>
<feature type="domain" description="NAD-glutamate dehydrogenase ACT2" evidence="6">
    <location>
        <begin position="403"/>
        <end position="491"/>
    </location>
</feature>